<keyword evidence="1" id="KW-0812">Transmembrane</keyword>
<keyword evidence="2" id="KW-0732">Signal</keyword>
<keyword evidence="1" id="KW-1133">Transmembrane helix</keyword>
<evidence type="ECO:0000256" key="2">
    <source>
        <dbReference type="SAM" id="SignalP"/>
    </source>
</evidence>
<feature type="signal peptide" evidence="2">
    <location>
        <begin position="1"/>
        <end position="22"/>
    </location>
</feature>
<feature type="transmembrane region" description="Helical" evidence="1">
    <location>
        <begin position="117"/>
        <end position="137"/>
    </location>
</feature>
<dbReference type="Proteomes" id="UP001519345">
    <property type="component" value="Unassembled WGS sequence"/>
</dbReference>
<accession>A0ABS4IES2</accession>
<dbReference type="RefSeq" id="WP_209462655.1">
    <property type="nucleotide sequence ID" value="NZ_CP110224.1"/>
</dbReference>
<evidence type="ECO:0000313" key="3">
    <source>
        <dbReference type="EMBL" id="MBP1969466.1"/>
    </source>
</evidence>
<feature type="chain" id="PRO_5046543733" evidence="2">
    <location>
        <begin position="23"/>
        <end position="148"/>
    </location>
</feature>
<reference evidence="3 4" key="1">
    <citation type="submission" date="2021-03" db="EMBL/GenBank/DDBJ databases">
        <title>Genomic Encyclopedia of Type Strains, Phase IV (KMG-IV): sequencing the most valuable type-strain genomes for metagenomic binning, comparative biology and taxonomic classification.</title>
        <authorList>
            <person name="Goeker M."/>
        </authorList>
    </citation>
    <scope>NUCLEOTIDE SEQUENCE [LARGE SCALE GENOMIC DNA]</scope>
    <source>
        <strain evidence="3 4">DSM 25609</strain>
    </source>
</reference>
<dbReference type="EMBL" id="JAGGKX010000006">
    <property type="protein sequence ID" value="MBP1969466.1"/>
    <property type="molecule type" value="Genomic_DNA"/>
</dbReference>
<keyword evidence="4" id="KW-1185">Reference proteome</keyword>
<name>A0ABS4IES2_9BACI</name>
<sequence length="148" mass="16704">MNKMNKILFVVLCFGLVSSALIYPNSNTVFAHRMIVETVEDGLIHVRYDDGTDAPLAVVSIYDEDGKQLVEGEVDEDGYFYYDEEIDVHRIVADDGMGHRASSVSEEEESIVEKIPLFIRALLGVSVLLFIASTFYFRSNKKRSEELS</sequence>
<keyword evidence="1" id="KW-0472">Membrane</keyword>
<evidence type="ECO:0000313" key="4">
    <source>
        <dbReference type="Proteomes" id="UP001519345"/>
    </source>
</evidence>
<comment type="caution">
    <text evidence="3">The sequence shown here is derived from an EMBL/GenBank/DDBJ whole genome shotgun (WGS) entry which is preliminary data.</text>
</comment>
<organism evidence="3 4">
    <name type="scientific">Virgibacillus natechei</name>
    <dbReference type="NCBI Taxonomy" id="1216297"/>
    <lineage>
        <taxon>Bacteria</taxon>
        <taxon>Bacillati</taxon>
        <taxon>Bacillota</taxon>
        <taxon>Bacilli</taxon>
        <taxon>Bacillales</taxon>
        <taxon>Bacillaceae</taxon>
        <taxon>Virgibacillus</taxon>
    </lineage>
</organism>
<protein>
    <submittedName>
        <fullName evidence="3">Uncharacterized protein</fullName>
    </submittedName>
</protein>
<gene>
    <name evidence="3" type="ORF">J2Z83_001570</name>
</gene>
<evidence type="ECO:0000256" key="1">
    <source>
        <dbReference type="SAM" id="Phobius"/>
    </source>
</evidence>
<proteinExistence type="predicted"/>